<dbReference type="PANTHER" id="PTHR43711">
    <property type="entry name" value="TWO-COMPONENT HISTIDINE KINASE"/>
    <property type="match status" value="1"/>
</dbReference>
<dbReference type="InterPro" id="IPR013656">
    <property type="entry name" value="PAS_4"/>
</dbReference>
<dbReference type="EMBL" id="U37008">
    <property type="protein sequence ID" value="AAA84961.1"/>
    <property type="molecule type" value="Genomic_DNA"/>
</dbReference>
<dbReference type="Pfam" id="PF01590">
    <property type="entry name" value="GAF"/>
    <property type="match status" value="1"/>
</dbReference>
<evidence type="ECO:0000259" key="9">
    <source>
        <dbReference type="PROSITE" id="PS50112"/>
    </source>
</evidence>
<dbReference type="InterPro" id="IPR003661">
    <property type="entry name" value="HisK_dim/P_dom"/>
</dbReference>
<dbReference type="AlphaFoldDB" id="Q50865"/>
<dbReference type="PROSITE" id="PS50112">
    <property type="entry name" value="PAS"/>
    <property type="match status" value="1"/>
</dbReference>
<dbReference type="SMART" id="SM00387">
    <property type="entry name" value="HATPase_c"/>
    <property type="match status" value="1"/>
</dbReference>
<dbReference type="PRINTS" id="PR00344">
    <property type="entry name" value="BCTRLSENSOR"/>
</dbReference>
<dbReference type="GO" id="GO:0000155">
    <property type="term" value="F:phosphorelay sensor kinase activity"/>
    <property type="evidence" value="ECO:0007669"/>
    <property type="project" value="InterPro"/>
</dbReference>
<dbReference type="Gene3D" id="1.10.287.130">
    <property type="match status" value="1"/>
</dbReference>
<keyword evidence="6" id="KW-0902">Two-component regulatory system</keyword>
<proteinExistence type="predicted"/>
<dbReference type="InterPro" id="IPR036890">
    <property type="entry name" value="HATPase_C_sf"/>
</dbReference>
<evidence type="ECO:0000256" key="7">
    <source>
        <dbReference type="SAM" id="MobiDB-lite"/>
    </source>
</evidence>
<dbReference type="InterPro" id="IPR004358">
    <property type="entry name" value="Sig_transdc_His_kin-like_C"/>
</dbReference>
<protein>
    <recommendedName>
        <fullName evidence="2">histidine kinase</fullName>
        <ecNumber evidence="2">2.7.13.3</ecNumber>
    </recommendedName>
</protein>
<dbReference type="Gene3D" id="3.30.565.10">
    <property type="entry name" value="Histidine kinase-like ATPase, C-terminal domain"/>
    <property type="match status" value="1"/>
</dbReference>
<dbReference type="InterPro" id="IPR029016">
    <property type="entry name" value="GAF-like_dom_sf"/>
</dbReference>
<dbReference type="Pfam" id="PF02518">
    <property type="entry name" value="HATPase_c"/>
    <property type="match status" value="1"/>
</dbReference>
<evidence type="ECO:0000256" key="6">
    <source>
        <dbReference type="ARBA" id="ARBA00023012"/>
    </source>
</evidence>
<dbReference type="SUPFAM" id="SSF55785">
    <property type="entry name" value="PYP-like sensor domain (PAS domain)"/>
    <property type="match status" value="1"/>
</dbReference>
<dbReference type="InterPro" id="IPR003594">
    <property type="entry name" value="HATPase_dom"/>
</dbReference>
<keyword evidence="5" id="KW-0418">Kinase</keyword>
<dbReference type="InterPro" id="IPR035965">
    <property type="entry name" value="PAS-like_dom_sf"/>
</dbReference>
<evidence type="ECO:0000259" key="8">
    <source>
        <dbReference type="PROSITE" id="PS50109"/>
    </source>
</evidence>
<dbReference type="InterPro" id="IPR003018">
    <property type="entry name" value="GAF"/>
</dbReference>
<accession>Q50865</accession>
<dbReference type="Gene3D" id="3.30.450.20">
    <property type="entry name" value="PAS domain"/>
    <property type="match status" value="1"/>
</dbReference>
<dbReference type="PROSITE" id="PS50109">
    <property type="entry name" value="HIS_KIN"/>
    <property type="match status" value="1"/>
</dbReference>
<dbReference type="SUPFAM" id="SSF55874">
    <property type="entry name" value="ATPase domain of HSP90 chaperone/DNA topoisomerase II/histidine kinase"/>
    <property type="match status" value="1"/>
</dbReference>
<feature type="domain" description="Histidine kinase" evidence="8">
    <location>
        <begin position="353"/>
        <end position="571"/>
    </location>
</feature>
<evidence type="ECO:0000256" key="2">
    <source>
        <dbReference type="ARBA" id="ARBA00012438"/>
    </source>
</evidence>
<dbReference type="InterPro" id="IPR000014">
    <property type="entry name" value="PAS"/>
</dbReference>
<dbReference type="CDD" id="cd00082">
    <property type="entry name" value="HisKA"/>
    <property type="match status" value="1"/>
</dbReference>
<dbReference type="Pfam" id="PF00512">
    <property type="entry name" value="HisKA"/>
    <property type="match status" value="1"/>
</dbReference>
<evidence type="ECO:0000256" key="3">
    <source>
        <dbReference type="ARBA" id="ARBA00022553"/>
    </source>
</evidence>
<dbReference type="SMART" id="SM00091">
    <property type="entry name" value="PAS"/>
    <property type="match status" value="1"/>
</dbReference>
<feature type="domain" description="PAS" evidence="9">
    <location>
        <begin position="24"/>
        <end position="69"/>
    </location>
</feature>
<dbReference type="Pfam" id="PF08448">
    <property type="entry name" value="PAS_4"/>
    <property type="match status" value="1"/>
</dbReference>
<dbReference type="PANTHER" id="PTHR43711:SF1">
    <property type="entry name" value="HISTIDINE KINASE 1"/>
    <property type="match status" value="1"/>
</dbReference>
<dbReference type="EC" id="2.7.13.3" evidence="2"/>
<evidence type="ECO:0000256" key="4">
    <source>
        <dbReference type="ARBA" id="ARBA00022679"/>
    </source>
</evidence>
<comment type="catalytic activity">
    <reaction evidence="1">
        <text>ATP + protein L-histidine = ADP + protein N-phospho-L-histidine.</text>
        <dbReference type="EC" id="2.7.13.3"/>
    </reaction>
</comment>
<name>Q50865_MYXXA</name>
<evidence type="ECO:0000256" key="5">
    <source>
        <dbReference type="ARBA" id="ARBA00022777"/>
    </source>
</evidence>
<sequence length="576" mass="61593">MVRRPGGVMMGAPSSQSPFMEARLPASLATVFAALPDPSYVLDDTGRVLVCSQAGARTVGRLPEELVGRHWGELGFPPEELARLETARARVMLIQDTCELEAPWTTQTGLRRHALMLSPLPSEDGGACCVLVTARPLTDAEGVFSRAMELELAARAEVEQDERRRSFLNQGMTTLFTHPPDPESIYTLLAHLAVPDVVDWCLVDTLEQRPWVTRVAAACLDPTEEERSGALPTRTELWDDATVGLLPVLRTGDPELVPAVTDSLLRAAAAETAHPALLRLLQARSYMIVPLRARGHTLGAVNFVSSGSGRGYGPDDLALAEELCLRARLAIDNARLVGESRRAARAREDLLAVVSHDLKNPLGVVQLGAALLLRGAGAKPGGSVAKQATRIQDATERMSRLISDLLDWGRLEAGGLPLEWAEHRVVGLLTEALDSIRPLAESKRLRLSVEFPTAGVRVLCDKVRLQVLANLLANAVKFTTAGGDLMLGARARGGEVSVHVRDTGSGITPDALPHIFDRYWQARDAGSRGTGLGLPSPRGSSKTHGGGIQAESTLPSAGASASHAVHPPLARRATDA</sequence>
<dbReference type="SMART" id="SM00388">
    <property type="entry name" value="HisKA"/>
    <property type="match status" value="1"/>
</dbReference>
<dbReference type="Gene3D" id="3.30.450.40">
    <property type="match status" value="1"/>
</dbReference>
<dbReference type="InterPro" id="IPR036097">
    <property type="entry name" value="HisK_dim/P_sf"/>
</dbReference>
<dbReference type="InterPro" id="IPR005467">
    <property type="entry name" value="His_kinase_dom"/>
</dbReference>
<dbReference type="SMART" id="SM00065">
    <property type="entry name" value="GAF"/>
    <property type="match status" value="1"/>
</dbReference>
<keyword evidence="4" id="KW-0808">Transferase</keyword>
<dbReference type="CDD" id="cd00130">
    <property type="entry name" value="PAS"/>
    <property type="match status" value="1"/>
</dbReference>
<keyword evidence="3" id="KW-0597">Phosphoprotein</keyword>
<dbReference type="InterPro" id="IPR050736">
    <property type="entry name" value="Sensor_HK_Regulatory"/>
</dbReference>
<evidence type="ECO:0000256" key="1">
    <source>
        <dbReference type="ARBA" id="ARBA00000085"/>
    </source>
</evidence>
<feature type="region of interest" description="Disordered" evidence="7">
    <location>
        <begin position="527"/>
        <end position="576"/>
    </location>
</feature>
<dbReference type="SUPFAM" id="SSF55781">
    <property type="entry name" value="GAF domain-like"/>
    <property type="match status" value="1"/>
</dbReference>
<dbReference type="CDD" id="cd00075">
    <property type="entry name" value="HATPase"/>
    <property type="match status" value="1"/>
</dbReference>
<reference evidence="10" key="1">
    <citation type="submission" date="1995-09" db="EMBL/GenBank/DDBJ databases">
        <authorList>
            <person name="Johnson"/>
            <person name="M"/>
            <person name="Shimkets L.J."/>
        </authorList>
    </citation>
    <scope>NUCLEOTIDE SEQUENCE</scope>
    <source>
        <strain evidence="10">LS500</strain>
    </source>
</reference>
<gene>
    <name evidence="10" type="primary">socD</name>
</gene>
<evidence type="ECO:0000313" key="10">
    <source>
        <dbReference type="EMBL" id="AAA84961.1"/>
    </source>
</evidence>
<dbReference type="SUPFAM" id="SSF47384">
    <property type="entry name" value="Homodimeric domain of signal transducing histidine kinase"/>
    <property type="match status" value="1"/>
</dbReference>
<organism evidence="10">
    <name type="scientific">Myxococcus xanthus</name>
    <dbReference type="NCBI Taxonomy" id="34"/>
    <lineage>
        <taxon>Bacteria</taxon>
        <taxon>Pseudomonadati</taxon>
        <taxon>Myxococcota</taxon>
        <taxon>Myxococcia</taxon>
        <taxon>Myxococcales</taxon>
        <taxon>Cystobacterineae</taxon>
        <taxon>Myxococcaceae</taxon>
        <taxon>Myxococcus</taxon>
    </lineage>
</organism>